<gene>
    <name evidence="3" type="ORF">SAMN05660909_00548</name>
</gene>
<keyword evidence="4" id="KW-1185">Reference proteome</keyword>
<dbReference type="InterPro" id="IPR051122">
    <property type="entry name" value="SDR_DHRS6-like"/>
</dbReference>
<organism evidence="3 4">
    <name type="scientific">Chitinophaga terrae</name>
    <name type="common">ex Kim and Jung 2007</name>
    <dbReference type="NCBI Taxonomy" id="408074"/>
    <lineage>
        <taxon>Bacteria</taxon>
        <taxon>Pseudomonadati</taxon>
        <taxon>Bacteroidota</taxon>
        <taxon>Chitinophagia</taxon>
        <taxon>Chitinophagales</taxon>
        <taxon>Chitinophagaceae</taxon>
        <taxon>Chitinophaga</taxon>
    </lineage>
</organism>
<dbReference type="GO" id="GO:0016491">
    <property type="term" value="F:oxidoreductase activity"/>
    <property type="evidence" value="ECO:0007669"/>
    <property type="project" value="UniProtKB-KW"/>
</dbReference>
<evidence type="ECO:0000313" key="4">
    <source>
        <dbReference type="Proteomes" id="UP000199656"/>
    </source>
</evidence>
<dbReference type="AlphaFoldDB" id="A0A1H3XX02"/>
<dbReference type="Gene3D" id="3.40.50.720">
    <property type="entry name" value="NAD(P)-binding Rossmann-like Domain"/>
    <property type="match status" value="1"/>
</dbReference>
<dbReference type="InterPro" id="IPR036291">
    <property type="entry name" value="NAD(P)-bd_dom_sf"/>
</dbReference>
<dbReference type="PANTHER" id="PTHR43477:SF1">
    <property type="entry name" value="DIHYDROANTICAPSIN 7-DEHYDROGENASE"/>
    <property type="match status" value="1"/>
</dbReference>
<dbReference type="CDD" id="cd05233">
    <property type="entry name" value="SDR_c"/>
    <property type="match status" value="1"/>
</dbReference>
<sequence length="250" mass="26838">MSSPFSLSGKNILVTGGSSGIGKCIAQTVATQGATVILLGRNKERLQEVVDKLPGKGHNFYAVDLTREEEMNTFVDNVGRLNGVVHSAGLLSLLPIKILDATNMELISKINYIAPVQLTRILINNKKLGANTSVVFITSVNGVFTTVKGFAAYSGTKAALNSISKVFALEYASRQIRFNTVAPGMIKTEMYEEMVKKVGEESVKQDKLKYPLGDYGNPEDVANATVYLLADASKWVTGTSLVVDGGLTIT</sequence>
<dbReference type="PRINTS" id="PR00081">
    <property type="entry name" value="GDHRDH"/>
</dbReference>
<dbReference type="Pfam" id="PF13561">
    <property type="entry name" value="adh_short_C2"/>
    <property type="match status" value="1"/>
</dbReference>
<dbReference type="RefSeq" id="WP_089758446.1">
    <property type="nucleotide sequence ID" value="NZ_BKAT01000010.1"/>
</dbReference>
<keyword evidence="2" id="KW-0560">Oxidoreductase</keyword>
<proteinExistence type="inferred from homology"/>
<dbReference type="EMBL" id="FNRL01000002">
    <property type="protein sequence ID" value="SEA03853.1"/>
    <property type="molecule type" value="Genomic_DNA"/>
</dbReference>
<dbReference type="Proteomes" id="UP000199656">
    <property type="component" value="Unassembled WGS sequence"/>
</dbReference>
<dbReference type="STRING" id="408074.SAMN05660909_00548"/>
<reference evidence="4" key="1">
    <citation type="submission" date="2016-10" db="EMBL/GenBank/DDBJ databases">
        <authorList>
            <person name="Varghese N."/>
            <person name="Submissions S."/>
        </authorList>
    </citation>
    <scope>NUCLEOTIDE SEQUENCE [LARGE SCALE GENOMIC DNA]</scope>
    <source>
        <strain evidence="4">DSM 23920</strain>
    </source>
</reference>
<dbReference type="PANTHER" id="PTHR43477">
    <property type="entry name" value="DIHYDROANTICAPSIN 7-DEHYDROGENASE"/>
    <property type="match status" value="1"/>
</dbReference>
<name>A0A1H3XX02_9BACT</name>
<evidence type="ECO:0000313" key="3">
    <source>
        <dbReference type="EMBL" id="SEA03853.1"/>
    </source>
</evidence>
<accession>A0A1H3XX02</accession>
<comment type="similarity">
    <text evidence="1">Belongs to the short-chain dehydrogenases/reductases (SDR) family.</text>
</comment>
<dbReference type="OrthoDB" id="9803333at2"/>
<dbReference type="SUPFAM" id="SSF51735">
    <property type="entry name" value="NAD(P)-binding Rossmann-fold domains"/>
    <property type="match status" value="1"/>
</dbReference>
<protein>
    <submittedName>
        <fullName evidence="3">NAD(P)-dependent dehydrogenase, short-chain alcohol dehydrogenase family</fullName>
    </submittedName>
</protein>
<dbReference type="PROSITE" id="PS00061">
    <property type="entry name" value="ADH_SHORT"/>
    <property type="match status" value="1"/>
</dbReference>
<evidence type="ECO:0000256" key="2">
    <source>
        <dbReference type="ARBA" id="ARBA00023002"/>
    </source>
</evidence>
<evidence type="ECO:0000256" key="1">
    <source>
        <dbReference type="ARBA" id="ARBA00006484"/>
    </source>
</evidence>
<dbReference type="InterPro" id="IPR002347">
    <property type="entry name" value="SDR_fam"/>
</dbReference>
<dbReference type="FunFam" id="3.40.50.720:FF:000084">
    <property type="entry name" value="Short-chain dehydrogenase reductase"/>
    <property type="match status" value="1"/>
</dbReference>
<dbReference type="InterPro" id="IPR020904">
    <property type="entry name" value="Sc_DH/Rdtase_CS"/>
</dbReference>